<protein>
    <submittedName>
        <fullName evidence="1">Uncharacterized protein</fullName>
    </submittedName>
</protein>
<accession>A0A670Z683</accession>
<reference evidence="1" key="2">
    <citation type="submission" date="2025-09" db="UniProtKB">
        <authorList>
            <consortium name="Ensembl"/>
        </authorList>
    </citation>
    <scope>IDENTIFICATION</scope>
</reference>
<proteinExistence type="predicted"/>
<reference evidence="1" key="1">
    <citation type="submission" date="2025-08" db="UniProtKB">
        <authorList>
            <consortium name="Ensembl"/>
        </authorList>
    </citation>
    <scope>IDENTIFICATION</scope>
</reference>
<keyword evidence="2" id="KW-1185">Reference proteome</keyword>
<dbReference type="Ensembl" id="ENSPTXT00000020173.1">
    <property type="protein sequence ID" value="ENSPTXP00000019577.1"/>
    <property type="gene ID" value="ENSPTXG00000013526.1"/>
</dbReference>
<name>A0A670Z683_PSETE</name>
<evidence type="ECO:0000313" key="1">
    <source>
        <dbReference type="Ensembl" id="ENSPTXP00000019577.1"/>
    </source>
</evidence>
<dbReference type="GeneTree" id="ENSGT00960000189389"/>
<organism evidence="1 2">
    <name type="scientific">Pseudonaja textilis</name>
    <name type="common">Eastern brown snake</name>
    <dbReference type="NCBI Taxonomy" id="8673"/>
    <lineage>
        <taxon>Eukaryota</taxon>
        <taxon>Metazoa</taxon>
        <taxon>Chordata</taxon>
        <taxon>Craniata</taxon>
        <taxon>Vertebrata</taxon>
        <taxon>Euteleostomi</taxon>
        <taxon>Lepidosauria</taxon>
        <taxon>Squamata</taxon>
        <taxon>Bifurcata</taxon>
        <taxon>Unidentata</taxon>
        <taxon>Episquamata</taxon>
        <taxon>Toxicofera</taxon>
        <taxon>Serpentes</taxon>
        <taxon>Colubroidea</taxon>
        <taxon>Elapidae</taxon>
        <taxon>Hydrophiinae</taxon>
        <taxon>Pseudonaja</taxon>
    </lineage>
</organism>
<dbReference type="AlphaFoldDB" id="A0A670Z683"/>
<dbReference type="Proteomes" id="UP000472273">
    <property type="component" value="Unplaced"/>
</dbReference>
<evidence type="ECO:0000313" key="2">
    <source>
        <dbReference type="Proteomes" id="UP000472273"/>
    </source>
</evidence>
<sequence>MIKQHIDFKPEIFLLGIIPEIYNKELKYLIVNVLTAARIVFAKNWKNDKIPMQEEVIKKIMDCAEMSKLTFEIREQEDKQFYMIWDLFYQCKQFSEHEDIKKRHSTH</sequence>
<dbReference type="OMA" id="FYMIWDL"/>